<reference evidence="6" key="1">
    <citation type="submission" date="2019-03" db="EMBL/GenBank/DDBJ databases">
        <title>Improved annotation for the trematode Fasciola hepatica.</title>
        <authorList>
            <person name="Choi Y.-J."/>
            <person name="Martin J."/>
            <person name="Mitreva M."/>
        </authorList>
    </citation>
    <scope>NUCLEOTIDE SEQUENCE [LARGE SCALE GENOMIC DNA]</scope>
</reference>
<organism evidence="6 7">
    <name type="scientific">Fasciola hepatica</name>
    <name type="common">Liver fluke</name>
    <dbReference type="NCBI Taxonomy" id="6192"/>
    <lineage>
        <taxon>Eukaryota</taxon>
        <taxon>Metazoa</taxon>
        <taxon>Spiralia</taxon>
        <taxon>Lophotrochozoa</taxon>
        <taxon>Platyhelminthes</taxon>
        <taxon>Trematoda</taxon>
        <taxon>Digenea</taxon>
        <taxon>Plagiorchiida</taxon>
        <taxon>Echinostomata</taxon>
        <taxon>Echinostomatoidea</taxon>
        <taxon>Fasciolidae</taxon>
        <taxon>Fasciola</taxon>
    </lineage>
</organism>
<proteinExistence type="inferred from homology"/>
<dbReference type="Gene3D" id="1.20.1460.10">
    <property type="entry name" value="subunit c (vma5p) of the yeast v-atpase, domain 2"/>
    <property type="match status" value="1"/>
</dbReference>
<dbReference type="GO" id="GO:0000221">
    <property type="term" value="C:vacuolar proton-transporting V-type ATPase, V1 domain"/>
    <property type="evidence" value="ECO:0007669"/>
    <property type="project" value="TreeGrafter"/>
</dbReference>
<evidence type="ECO:0000313" key="7">
    <source>
        <dbReference type="Proteomes" id="UP000230066"/>
    </source>
</evidence>
<comment type="caution">
    <text evidence="6">The sequence shown here is derived from an EMBL/GenBank/DDBJ whole genome shotgun (WGS) entry which is preliminary data.</text>
</comment>
<dbReference type="SUPFAM" id="SSF118203">
    <property type="entry name" value="Vacuolar ATP synthase subunit C"/>
    <property type="match status" value="1"/>
</dbReference>
<dbReference type="GO" id="GO:0005765">
    <property type="term" value="C:lysosomal membrane"/>
    <property type="evidence" value="ECO:0007669"/>
    <property type="project" value="TreeGrafter"/>
</dbReference>
<evidence type="ECO:0000256" key="1">
    <source>
        <dbReference type="ARBA" id="ARBA00006138"/>
    </source>
</evidence>
<dbReference type="InterPro" id="IPR004907">
    <property type="entry name" value="ATPase_V1-cplx_csu"/>
</dbReference>
<evidence type="ECO:0000256" key="3">
    <source>
        <dbReference type="ARBA" id="ARBA00022781"/>
    </source>
</evidence>
<dbReference type="PANTHER" id="PTHR10137:SF0">
    <property type="entry name" value="V-TYPE PROTON ATPASE SUBUNIT C"/>
    <property type="match status" value="1"/>
</dbReference>
<evidence type="ECO:0000256" key="2">
    <source>
        <dbReference type="ARBA" id="ARBA00022448"/>
    </source>
</evidence>
<dbReference type="Pfam" id="PF03223">
    <property type="entry name" value="V-ATPase_C"/>
    <property type="match status" value="2"/>
</dbReference>
<comment type="similarity">
    <text evidence="1 5">Belongs to the V-ATPase C subunit family.</text>
</comment>
<accession>A0A4E0R618</accession>
<evidence type="ECO:0000313" key="6">
    <source>
        <dbReference type="EMBL" id="THD23283.1"/>
    </source>
</evidence>
<protein>
    <recommendedName>
        <fullName evidence="5">V-type proton ATPase subunit C</fullName>
    </recommendedName>
</protein>
<comment type="subunit">
    <text evidence="5">V-ATPase is a heteromultimeric enzyme made up of two complexes: the ATP-hydrolytic V1 complex and the proton translocation V0 complex. The V1 complex consists of three catalytic AB heterodimers that form a heterohexamer, three peripheral stalks each consisting of EG heterodimers, one central rotor including subunits D and F, and the regulatory subunits C and H. The proton translocation complex V0 consists of the proton transport subunit a, a ring of proteolipid subunits c9c'', rotary subunit d, subunits e and f, and two accessory subunits.</text>
</comment>
<dbReference type="CDD" id="cd14785">
    <property type="entry name" value="V-ATPase_C"/>
    <property type="match status" value="1"/>
</dbReference>
<dbReference type="Proteomes" id="UP000230066">
    <property type="component" value="Unassembled WGS sequence"/>
</dbReference>
<dbReference type="EMBL" id="JXXN02002230">
    <property type="protein sequence ID" value="THD23283.1"/>
    <property type="molecule type" value="Genomic_DNA"/>
</dbReference>
<gene>
    <name evidence="6" type="ORF">D915_005850</name>
</gene>
<name>A0A4E0R618_FASHE</name>
<dbReference type="AlphaFoldDB" id="A0A4E0R618"/>
<keyword evidence="4 5" id="KW-0406">Ion transport</keyword>
<sequence>MSEFWIISVPGERDPDQVFERLHGTLSKYSGISSQWKFHIPADLKVGTLDVLVGLSDELAKLDTYAEGVARKVSQYMGDVLEEQRHKLEDNLTVNGLSPANFLIKFQWDYAKYPVKQTLSSLYAIISESTAYNAVKGCLLNLERKQTGSLLTRDLGDIVKGEQFVIGSEYMATLVVVIPRLIFEDQDHGLWTVTVFRKMIEDFKNRCRERRFMVRDFEYDQRKIEEGRSEMSKLESDKKRQFVSSLHDYRQTSVLFIADFLSCT</sequence>
<keyword evidence="2 5" id="KW-0813">Transport</keyword>
<evidence type="ECO:0000256" key="5">
    <source>
        <dbReference type="RuleBase" id="RU364010"/>
    </source>
</evidence>
<dbReference type="GO" id="GO:0046961">
    <property type="term" value="F:proton-transporting ATPase activity, rotational mechanism"/>
    <property type="evidence" value="ECO:0007669"/>
    <property type="project" value="InterPro"/>
</dbReference>
<evidence type="ECO:0000256" key="4">
    <source>
        <dbReference type="ARBA" id="ARBA00023065"/>
    </source>
</evidence>
<keyword evidence="7" id="KW-1185">Reference proteome</keyword>
<comment type="function">
    <text evidence="5">Subunit of the V1 complex of vacuolar(H+)-ATPase (V-ATPase), a multisubunit enzyme composed of a peripheral complex (V1) that hydrolyzes ATP and a membrane integral complex (V0) that translocates protons. V-ATPase is responsible for acidifying and maintaining the pH of intracellular compartments and in some cell types, is targeted to the plasma membrane, where it is responsible for acidifying the extracellular environment. Subunit C is necessary for the assembly of the catalytic sector of the enzyme and is likely to have a specific function in its catalytic activity.</text>
</comment>
<dbReference type="PANTHER" id="PTHR10137">
    <property type="entry name" value="V-TYPE PROTON ATPASE SUBUNIT C"/>
    <property type="match status" value="1"/>
</dbReference>
<dbReference type="InterPro" id="IPR036132">
    <property type="entry name" value="Vac_ATP_synth_c_sf"/>
</dbReference>
<keyword evidence="3 5" id="KW-0375">Hydrogen ion transport</keyword>